<dbReference type="EMBL" id="JAMXHT010000001">
    <property type="protein sequence ID" value="MCO5396794.1"/>
    <property type="molecule type" value="Genomic_DNA"/>
</dbReference>
<reference evidence="4" key="1">
    <citation type="submission" date="2022-06" db="EMBL/GenBank/DDBJ databases">
        <authorList>
            <person name="Lu C.-H."/>
        </authorList>
    </citation>
    <scope>NUCLEOTIDE SEQUENCE</scope>
    <source>
        <strain evidence="4">21MJYT02-11</strain>
    </source>
</reference>
<sequence length="297" mass="32100">MARQGISYEQVVDAAKALVAEQLKPTLSAVRERLGSGSMNTIHRHLTAWQDQQKPAARKIGDPNPRLLAALGTELSRVADDAAADAEAALAQVMSENAVLASTGEALEAERDALTQELQQVATERDKLAGKAAEQAAEIERLNAESERERGELASVRRALAQVELRLEALPHLERELSELRAQLAAEQAARVTADRTAAVAEAQRDAADIARIQANERLANAESREHQVRAQLAEAQAAHERTREKLTEVVGLEAGAQAELRMLREQLEAAKPTPESAPDQQTGQPPSKPATRRKGA</sequence>
<evidence type="ECO:0000313" key="4">
    <source>
        <dbReference type="EMBL" id="MCO5396794.1"/>
    </source>
</evidence>
<dbReference type="RefSeq" id="WP_252675862.1">
    <property type="nucleotide sequence ID" value="NZ_JAMXHT010000001.1"/>
</dbReference>
<keyword evidence="5" id="KW-1185">Reference proteome</keyword>
<feature type="region of interest" description="Disordered" evidence="2">
    <location>
        <begin position="267"/>
        <end position="297"/>
    </location>
</feature>
<gene>
    <name evidence="4" type="ORF">NG900_01150</name>
</gene>
<evidence type="ECO:0000256" key="2">
    <source>
        <dbReference type="SAM" id="MobiDB-lite"/>
    </source>
</evidence>
<accession>A0ABT1AEI6</accession>
<protein>
    <submittedName>
        <fullName evidence="4">DNA-binding protein</fullName>
    </submittedName>
</protein>
<dbReference type="Pfam" id="PF11740">
    <property type="entry name" value="KfrA_N"/>
    <property type="match status" value="1"/>
</dbReference>
<organism evidence="4 5">
    <name type="scientific">Ralstonia soli</name>
    <dbReference type="NCBI Taxonomy" id="2953896"/>
    <lineage>
        <taxon>Bacteria</taxon>
        <taxon>Pseudomonadati</taxon>
        <taxon>Pseudomonadota</taxon>
        <taxon>Betaproteobacteria</taxon>
        <taxon>Burkholderiales</taxon>
        <taxon>Burkholderiaceae</taxon>
        <taxon>Ralstonia</taxon>
    </lineage>
</organism>
<evidence type="ECO:0000256" key="1">
    <source>
        <dbReference type="SAM" id="Coils"/>
    </source>
</evidence>
<feature type="coiled-coil region" evidence="1">
    <location>
        <begin position="104"/>
        <end position="246"/>
    </location>
</feature>
<keyword evidence="1" id="KW-0175">Coiled coil</keyword>
<dbReference type="GO" id="GO:0003677">
    <property type="term" value="F:DNA binding"/>
    <property type="evidence" value="ECO:0007669"/>
    <property type="project" value="UniProtKB-KW"/>
</dbReference>
<reference evidence="4" key="2">
    <citation type="journal article" date="2023" name="Front. Microbiol.">
        <title>Ralstonia chuxiongensis sp. nov., Ralstonia mojiangensis sp. nov., and Ralstonia soli sp. nov., isolated from tobacco fields, are three novel species in the family Burkholderiaceae.</title>
        <authorList>
            <person name="Lu C.H."/>
            <person name="Zhang Y.Y."/>
            <person name="Jiang N."/>
            <person name="Chen W."/>
            <person name="Shao X."/>
            <person name="Zhao Z.M."/>
            <person name="Lu W.L."/>
            <person name="Hu X."/>
            <person name="Xi Y.X."/>
            <person name="Zou S.Y."/>
            <person name="Wei Q.J."/>
            <person name="Lin Z.L."/>
            <person name="Gong L."/>
            <person name="Gai X.T."/>
            <person name="Zhang L.Q."/>
            <person name="Li J.Y."/>
            <person name="Jin Y."/>
            <person name="Xia Z.Y."/>
        </authorList>
    </citation>
    <scope>NUCLEOTIDE SEQUENCE</scope>
    <source>
        <strain evidence="4">21MJYT02-11</strain>
    </source>
</reference>
<dbReference type="InterPro" id="IPR021104">
    <property type="entry name" value="KfrA_DNA-bd_N"/>
</dbReference>
<proteinExistence type="predicted"/>
<keyword evidence="4" id="KW-0238">DNA-binding</keyword>
<feature type="domain" description="KfrA N-terminal DNA-binding" evidence="3">
    <location>
        <begin position="8"/>
        <end position="124"/>
    </location>
</feature>
<dbReference type="Proteomes" id="UP001162811">
    <property type="component" value="Unassembled WGS sequence"/>
</dbReference>
<comment type="caution">
    <text evidence="4">The sequence shown here is derived from an EMBL/GenBank/DDBJ whole genome shotgun (WGS) entry which is preliminary data.</text>
</comment>
<evidence type="ECO:0000313" key="5">
    <source>
        <dbReference type="Proteomes" id="UP001162811"/>
    </source>
</evidence>
<evidence type="ECO:0000259" key="3">
    <source>
        <dbReference type="Pfam" id="PF11740"/>
    </source>
</evidence>
<name>A0ABT1AEI6_9RALS</name>